<accession>A0A822Y6N0</accession>
<gene>
    <name evidence="3" type="ORF">HUJ06_029628</name>
</gene>
<sequence>MDNTILKLGLYQWQRSGVEFPQRSSDAAPIFTPPVTHPMPRHIQAGYGMPSNTTRRLDEAMASEVESLR</sequence>
<dbReference type="EMBL" id="DUZY01000002">
    <property type="protein sequence ID" value="DAD28160.1"/>
    <property type="molecule type" value="Genomic_DNA"/>
</dbReference>
<dbReference type="GO" id="GO:0043130">
    <property type="term" value="F:ubiquitin binding"/>
    <property type="evidence" value="ECO:0007669"/>
    <property type="project" value="InterPro"/>
</dbReference>
<dbReference type="InterPro" id="IPR044836">
    <property type="entry name" value="TOL_plant"/>
</dbReference>
<evidence type="ECO:0000256" key="2">
    <source>
        <dbReference type="SAM" id="MobiDB-lite"/>
    </source>
</evidence>
<comment type="caution">
    <text evidence="3">The sequence shown here is derived from an EMBL/GenBank/DDBJ whole genome shotgun (WGS) entry which is preliminary data.</text>
</comment>
<organism evidence="3 4">
    <name type="scientific">Nelumbo nucifera</name>
    <name type="common">Sacred lotus</name>
    <dbReference type="NCBI Taxonomy" id="4432"/>
    <lineage>
        <taxon>Eukaryota</taxon>
        <taxon>Viridiplantae</taxon>
        <taxon>Streptophyta</taxon>
        <taxon>Embryophyta</taxon>
        <taxon>Tracheophyta</taxon>
        <taxon>Spermatophyta</taxon>
        <taxon>Magnoliopsida</taxon>
        <taxon>Proteales</taxon>
        <taxon>Nelumbonaceae</taxon>
        <taxon>Nelumbo</taxon>
    </lineage>
</organism>
<name>A0A822Y6N0_NELNU</name>
<evidence type="ECO:0000313" key="4">
    <source>
        <dbReference type="Proteomes" id="UP000607653"/>
    </source>
</evidence>
<evidence type="ECO:0000313" key="3">
    <source>
        <dbReference type="EMBL" id="DAD28160.1"/>
    </source>
</evidence>
<dbReference type="AlphaFoldDB" id="A0A822Y6N0"/>
<protein>
    <submittedName>
        <fullName evidence="3">Uncharacterized protein</fullName>
    </submittedName>
</protein>
<dbReference type="Proteomes" id="UP000607653">
    <property type="component" value="Unassembled WGS sequence"/>
</dbReference>
<feature type="region of interest" description="Disordered" evidence="2">
    <location>
        <begin position="24"/>
        <end position="53"/>
    </location>
</feature>
<dbReference type="GO" id="GO:0035091">
    <property type="term" value="F:phosphatidylinositol binding"/>
    <property type="evidence" value="ECO:0007669"/>
    <property type="project" value="InterPro"/>
</dbReference>
<dbReference type="PANTHER" id="PTHR45898">
    <property type="entry name" value="TOM1-LIKE PROTEIN"/>
    <property type="match status" value="1"/>
</dbReference>
<keyword evidence="4" id="KW-1185">Reference proteome</keyword>
<comment type="similarity">
    <text evidence="1">Belongs to the TOM1 family.</text>
</comment>
<proteinExistence type="inferred from homology"/>
<reference evidence="3 4" key="1">
    <citation type="journal article" date="2020" name="Mol. Biol. Evol.">
        <title>Distinct Expression and Methylation Patterns for Genes with Different Fates following a Single Whole-Genome Duplication in Flowering Plants.</title>
        <authorList>
            <person name="Shi T."/>
            <person name="Rahmani R.S."/>
            <person name="Gugger P.F."/>
            <person name="Wang M."/>
            <person name="Li H."/>
            <person name="Zhang Y."/>
            <person name="Li Z."/>
            <person name="Wang Q."/>
            <person name="Van de Peer Y."/>
            <person name="Marchal K."/>
            <person name="Chen J."/>
        </authorList>
    </citation>
    <scope>NUCLEOTIDE SEQUENCE [LARGE SCALE GENOMIC DNA]</scope>
    <source>
        <tissue evidence="3">Leaf</tissue>
    </source>
</reference>
<dbReference type="PANTHER" id="PTHR45898:SF2">
    <property type="entry name" value="TOM1-LIKE PROTEIN 6"/>
    <property type="match status" value="1"/>
</dbReference>
<evidence type="ECO:0000256" key="1">
    <source>
        <dbReference type="ARBA" id="ARBA00007708"/>
    </source>
</evidence>
<dbReference type="GO" id="GO:0043328">
    <property type="term" value="P:protein transport to vacuole involved in ubiquitin-dependent protein catabolic process via the multivesicular body sorting pathway"/>
    <property type="evidence" value="ECO:0007669"/>
    <property type="project" value="InterPro"/>
</dbReference>